<dbReference type="EMBL" id="JAGDQJ010000036">
    <property type="protein sequence ID" value="MBO1628177.1"/>
    <property type="molecule type" value="Genomic_DNA"/>
</dbReference>
<name>A0ABS3P4R3_9BACI</name>
<organism evidence="1 2">
    <name type="scientific">Bacillus arachidis</name>
    <dbReference type="NCBI Taxonomy" id="2819290"/>
    <lineage>
        <taxon>Bacteria</taxon>
        <taxon>Bacillati</taxon>
        <taxon>Bacillota</taxon>
        <taxon>Bacilli</taxon>
        <taxon>Bacillales</taxon>
        <taxon>Bacillaceae</taxon>
        <taxon>Bacillus</taxon>
    </lineage>
</organism>
<comment type="caution">
    <text evidence="1">The sequence shown here is derived from an EMBL/GenBank/DDBJ whole genome shotgun (WGS) entry which is preliminary data.</text>
</comment>
<reference evidence="1 2" key="1">
    <citation type="submission" date="2021-03" db="EMBL/GenBank/DDBJ databases">
        <title>Identification of novel Bacillus strains.</title>
        <authorList>
            <person name="Xiao Z."/>
            <person name="Li Y."/>
            <person name="Shen J."/>
        </authorList>
    </citation>
    <scope>NUCLEOTIDE SEQUENCE [LARGE SCALE GENOMIC DNA]</scope>
    <source>
        <strain evidence="1 2">SY8</strain>
    </source>
</reference>
<gene>
    <name evidence="1" type="ORF">J4P90_23770</name>
</gene>
<accession>A0ABS3P4R3</accession>
<dbReference type="Proteomes" id="UP000677611">
    <property type="component" value="Unassembled WGS sequence"/>
</dbReference>
<evidence type="ECO:0008006" key="3">
    <source>
        <dbReference type="Google" id="ProtNLM"/>
    </source>
</evidence>
<keyword evidence="2" id="KW-1185">Reference proteome</keyword>
<dbReference type="SUPFAM" id="SSF63825">
    <property type="entry name" value="YWTD domain"/>
    <property type="match status" value="1"/>
</dbReference>
<protein>
    <recommendedName>
        <fullName evidence="3">Lipoprotein</fullName>
    </recommendedName>
</protein>
<evidence type="ECO:0000313" key="1">
    <source>
        <dbReference type="EMBL" id="MBO1628177.1"/>
    </source>
</evidence>
<evidence type="ECO:0000313" key="2">
    <source>
        <dbReference type="Proteomes" id="UP000677611"/>
    </source>
</evidence>
<proteinExistence type="predicted"/>
<sequence length="338" mass="38588">MIIFFIICVTAITYFFIKKNDSAVNGKVSVSKDEASIFKNIGLLYMKPGILRDSEFVLIKNTKNIISTKFDGTDYYFEETIKNTNKFVLPSETEGKRVFIDENNNAKINKEENGISAIYEDDNLTVKGLNDDLQNSTLVIKGKGINHRIQVNGYITQIHYDPSKKMVYAASDLISEDQKNVIYTVNVENGELKTYNMESLGHPQNFITTKNDELILSSEAKLTIFNKNTLTTKYIDLPYTHTKAILEYKDKYFVIFVEGNIVEYDKNFNILKEHVNPDSSRIAKATIQGKYLYTLSSGSYTKSGKDIIYAFNLEENMKVSEMILPEKKAFAVDFKIIN</sequence>
<dbReference type="RefSeq" id="WP_208019246.1">
    <property type="nucleotide sequence ID" value="NZ_JAGDQJ010000036.1"/>
</dbReference>